<dbReference type="GO" id="GO:0006013">
    <property type="term" value="P:mannose metabolic process"/>
    <property type="evidence" value="ECO:0007669"/>
    <property type="project" value="InterPro"/>
</dbReference>
<feature type="signal peptide" evidence="5">
    <location>
        <begin position="1"/>
        <end position="18"/>
    </location>
</feature>
<dbReference type="InterPro" id="IPR037094">
    <property type="entry name" value="Glyco_hydro_38_cen_sf"/>
</dbReference>
<reference evidence="7" key="1">
    <citation type="journal article" date="2023" name="Int. J. Syst. Evol. Microbiol.">
        <title>Mesoterricola silvestris gen. nov., sp. nov., Mesoterricola sediminis sp. nov., Geothrix oryzae sp. nov., Geothrix edaphica sp. nov., Geothrix rubra sp. nov., and Geothrix limicola sp. nov., six novel members of Acidobacteriota isolated from soils.</title>
        <authorList>
            <person name="Itoh H."/>
            <person name="Sugisawa Y."/>
            <person name="Mise K."/>
            <person name="Xu Z."/>
            <person name="Kuniyasu M."/>
            <person name="Ushijima N."/>
            <person name="Kawano K."/>
            <person name="Kobayashi E."/>
            <person name="Shiratori Y."/>
            <person name="Masuda Y."/>
            <person name="Senoo K."/>
        </authorList>
    </citation>
    <scope>NUCLEOTIDE SEQUENCE</scope>
    <source>
        <strain evidence="7">W786</strain>
    </source>
</reference>
<evidence type="ECO:0000256" key="1">
    <source>
        <dbReference type="ARBA" id="ARBA00009792"/>
    </source>
</evidence>
<dbReference type="SMART" id="SM00872">
    <property type="entry name" value="Alpha-mann_mid"/>
    <property type="match status" value="1"/>
</dbReference>
<feature type="domain" description="Glycoside hydrolase family 38 central" evidence="6">
    <location>
        <begin position="303"/>
        <end position="381"/>
    </location>
</feature>
<organism evidence="7 8">
    <name type="scientific">Mesoterricola sediminis</name>
    <dbReference type="NCBI Taxonomy" id="2927980"/>
    <lineage>
        <taxon>Bacteria</taxon>
        <taxon>Pseudomonadati</taxon>
        <taxon>Acidobacteriota</taxon>
        <taxon>Holophagae</taxon>
        <taxon>Holophagales</taxon>
        <taxon>Holophagaceae</taxon>
        <taxon>Mesoterricola</taxon>
    </lineage>
</organism>
<comment type="similarity">
    <text evidence="1">Belongs to the glycosyl hydrolase 38 family.</text>
</comment>
<dbReference type="Gene3D" id="1.20.1270.50">
    <property type="entry name" value="Glycoside hydrolase family 38, central domain"/>
    <property type="match status" value="1"/>
</dbReference>
<dbReference type="Pfam" id="PF09261">
    <property type="entry name" value="Alpha-mann_mid"/>
    <property type="match status" value="1"/>
</dbReference>
<keyword evidence="4" id="KW-0326">Glycosidase</keyword>
<dbReference type="Gene3D" id="3.20.110.10">
    <property type="entry name" value="Glycoside hydrolase 38, N terminal domain"/>
    <property type="match status" value="1"/>
</dbReference>
<dbReference type="GO" id="GO:0009313">
    <property type="term" value="P:oligosaccharide catabolic process"/>
    <property type="evidence" value="ECO:0007669"/>
    <property type="project" value="TreeGrafter"/>
</dbReference>
<dbReference type="SUPFAM" id="SSF88688">
    <property type="entry name" value="Families 57/38 glycoside transferase middle domain"/>
    <property type="match status" value="1"/>
</dbReference>
<evidence type="ECO:0000313" key="8">
    <source>
        <dbReference type="Proteomes" id="UP001228113"/>
    </source>
</evidence>
<dbReference type="Gene3D" id="2.70.98.30">
    <property type="entry name" value="Golgi alpha-mannosidase II, domain 4"/>
    <property type="match status" value="1"/>
</dbReference>
<gene>
    <name evidence="7" type="ORF">METESE_30730</name>
</gene>
<keyword evidence="3" id="KW-0378">Hydrolase</keyword>
<evidence type="ECO:0000256" key="2">
    <source>
        <dbReference type="ARBA" id="ARBA00022723"/>
    </source>
</evidence>
<sequence>MRSAFRAAALTALGTLLAAAPPEAPDLAKERTLFLVNYSHLDTQWRWAYPLVVRRMLRDTLYDNFAIMEQKPEYLFNWTGAGRYQMFEEYYPEEYARLKGYVAKGQWWPSSNAWEECDVNVPSSESLFRQLLVGHRFFKRAFGTESYDFMLPDCFGFPASLPSILAHAGLKGFSTQKLTWGSAVGVPFNVGRWTGPDGNGIVAALNPGAYDARLTEPLGGPAWVARLDANGAKLGIKADMLYNGTGDEGGSPMPESMATVWASMASPGPVRIVMGRADQLFTSITPDQRKALPEYRGDLLLTEHSAGSITSQAFLKRLNRGDELLADAAEKASAAADLLGGCAWPKATLDKAWGLMLRNQFHDILPGTCLPKSYEYAWNDGILAARAFEGALHDGAAAVARGLDTRTGGIPLVVFNPLGIDREDVVEALLPAGLEGDGALEAVDGAGKATPAQRTVGVDGRPRVIFAAKVPAVGFAVYGLRPGKAPAQGLLKAGAGALENGRYRATLDAAGDLASLYDKEVGRELLAAPARLALQEEKPNRWPAWNMDWKDRRNPPRAYVGGAATVRVLEAGPVRVAVEVARETEGSRFVQVYRLAAGGAGSRLEVACAVDWKSSQASLKAAFPLASAAPRATYSWDLGTVERGNNDPKKYEVPTHGWMDLTDPTGAFGVTVLTGAKYGTDKPDDATLRLTLLYTPGVNRDYREQRWQDWGHHAFTYGLAGHAGDWRKGQAPWQALRQDQPLVAFQAPAHPGPLGKRLSLLATSSPQVAIQAIKRAEDGEGFVVRLQELEGRPAKHLVLQGAGAIQGADELDGLERPLRALAPAKGALALDFTPYQVRTVGLRLKAPAQVPAPAGTPLALPYGLQAFTTNDDRASGALDGPFTSLPAEMIGDTVTAGGVTFRMGPLGKGAKNALACDGQVLPLPAGTTRVHLLVAATGGDVKAAFTAGGAAATVTVPDWRGYLGSWDNRVFKGEVPDLTYSVDNDLERIDPAFLREGRPAWWASHHHAKGQDAIYEYGVLYAVSVEVPAGAPALALPKDARVKVFAATATAVDNAGLRPLSPLLPDLARDASFKARFGK</sequence>
<dbReference type="InterPro" id="IPR027291">
    <property type="entry name" value="Glyco_hydro_38_N_sf"/>
</dbReference>
<dbReference type="GO" id="GO:0030246">
    <property type="term" value="F:carbohydrate binding"/>
    <property type="evidence" value="ECO:0007669"/>
    <property type="project" value="InterPro"/>
</dbReference>
<dbReference type="Pfam" id="PF07748">
    <property type="entry name" value="Glyco_hydro_38C"/>
    <property type="match status" value="1"/>
</dbReference>
<dbReference type="Pfam" id="PF17677">
    <property type="entry name" value="Glyco_hydro38C2"/>
    <property type="match status" value="1"/>
</dbReference>
<evidence type="ECO:0000313" key="7">
    <source>
        <dbReference type="EMBL" id="BDU78115.1"/>
    </source>
</evidence>
<dbReference type="InterPro" id="IPR000602">
    <property type="entry name" value="Glyco_hydro_38_N"/>
</dbReference>
<protein>
    <submittedName>
        <fullName evidence="7">Alpha-mannosidase</fullName>
    </submittedName>
</protein>
<dbReference type="AlphaFoldDB" id="A0AA48GYS7"/>
<dbReference type="Pfam" id="PF01074">
    <property type="entry name" value="Glyco_hydro_38N"/>
    <property type="match status" value="1"/>
</dbReference>
<dbReference type="PANTHER" id="PTHR46017">
    <property type="entry name" value="ALPHA-MANNOSIDASE 2C1"/>
    <property type="match status" value="1"/>
</dbReference>
<evidence type="ECO:0000256" key="4">
    <source>
        <dbReference type="ARBA" id="ARBA00023295"/>
    </source>
</evidence>
<keyword evidence="8" id="KW-1185">Reference proteome</keyword>
<dbReference type="InterPro" id="IPR028995">
    <property type="entry name" value="Glyco_hydro_57/38_cen_sf"/>
</dbReference>
<evidence type="ECO:0000259" key="6">
    <source>
        <dbReference type="SMART" id="SM00872"/>
    </source>
</evidence>
<dbReference type="InterPro" id="IPR011013">
    <property type="entry name" value="Gal_mutarotase_sf_dom"/>
</dbReference>
<dbReference type="GO" id="GO:0046872">
    <property type="term" value="F:metal ion binding"/>
    <property type="evidence" value="ECO:0007669"/>
    <property type="project" value="UniProtKB-KW"/>
</dbReference>
<keyword evidence="2" id="KW-0479">Metal-binding</keyword>
<accession>A0AA48GYS7</accession>
<dbReference type="PANTHER" id="PTHR46017:SF1">
    <property type="entry name" value="ALPHA-MANNOSIDASE 2C1"/>
    <property type="match status" value="1"/>
</dbReference>
<evidence type="ECO:0000256" key="5">
    <source>
        <dbReference type="SAM" id="SignalP"/>
    </source>
</evidence>
<dbReference type="InterPro" id="IPR015341">
    <property type="entry name" value="Glyco_hydro_38_cen"/>
</dbReference>
<name>A0AA48GYS7_9BACT</name>
<dbReference type="InterPro" id="IPR011682">
    <property type="entry name" value="Glyco_hydro_38_C"/>
</dbReference>
<dbReference type="EMBL" id="AP027081">
    <property type="protein sequence ID" value="BDU78115.1"/>
    <property type="molecule type" value="Genomic_DNA"/>
</dbReference>
<dbReference type="Proteomes" id="UP001228113">
    <property type="component" value="Chromosome"/>
</dbReference>
<dbReference type="KEGG" id="msea:METESE_30730"/>
<dbReference type="SUPFAM" id="SSF74650">
    <property type="entry name" value="Galactose mutarotase-like"/>
    <property type="match status" value="1"/>
</dbReference>
<evidence type="ECO:0000256" key="3">
    <source>
        <dbReference type="ARBA" id="ARBA00022801"/>
    </source>
</evidence>
<dbReference type="InterPro" id="IPR011330">
    <property type="entry name" value="Glyco_hydro/deAcase_b/a-brl"/>
</dbReference>
<dbReference type="GO" id="GO:0004559">
    <property type="term" value="F:alpha-mannosidase activity"/>
    <property type="evidence" value="ECO:0007669"/>
    <property type="project" value="InterPro"/>
</dbReference>
<dbReference type="InterPro" id="IPR041147">
    <property type="entry name" value="GH38_C"/>
</dbReference>
<dbReference type="RefSeq" id="WP_316410564.1">
    <property type="nucleotide sequence ID" value="NZ_AP027081.1"/>
</dbReference>
<proteinExistence type="inferred from homology"/>
<keyword evidence="5" id="KW-0732">Signal</keyword>
<dbReference type="SUPFAM" id="SSF88713">
    <property type="entry name" value="Glycoside hydrolase/deacetylase"/>
    <property type="match status" value="1"/>
</dbReference>
<feature type="chain" id="PRO_5041434945" evidence="5">
    <location>
        <begin position="19"/>
        <end position="1079"/>
    </location>
</feature>